<accession>B7VNZ0</accession>
<protein>
    <submittedName>
        <fullName evidence="1">Uncharacterized protein</fullName>
    </submittedName>
</protein>
<evidence type="ECO:0000313" key="2">
    <source>
        <dbReference type="Proteomes" id="UP000009100"/>
    </source>
</evidence>
<dbReference type="HOGENOM" id="CLU_2921600_0_0_6"/>
<proteinExistence type="predicted"/>
<dbReference type="EMBL" id="FM954972">
    <property type="protein sequence ID" value="CAV18722.1"/>
    <property type="molecule type" value="Genomic_DNA"/>
</dbReference>
<evidence type="ECO:0000313" key="1">
    <source>
        <dbReference type="EMBL" id="CAV18722.1"/>
    </source>
</evidence>
<name>B7VNZ0_VIBA3</name>
<gene>
    <name evidence="1" type="ordered locus">VS_1553</name>
</gene>
<dbReference type="KEGG" id="vsp:VS_1553"/>
<dbReference type="AlphaFoldDB" id="B7VNZ0"/>
<organism evidence="1 2">
    <name type="scientific">Vibrio atlanticus (strain LGP32)</name>
    <name type="common">Vibrio splendidus (strain Mel32)</name>
    <dbReference type="NCBI Taxonomy" id="575788"/>
    <lineage>
        <taxon>Bacteria</taxon>
        <taxon>Pseudomonadati</taxon>
        <taxon>Pseudomonadota</taxon>
        <taxon>Gammaproteobacteria</taxon>
        <taxon>Vibrionales</taxon>
        <taxon>Vibrionaceae</taxon>
        <taxon>Vibrio</taxon>
    </lineage>
</organism>
<reference evidence="1 2" key="1">
    <citation type="submission" date="2009-02" db="EMBL/GenBank/DDBJ databases">
        <title>Vibrio splendidus str. LGP32 complete genome.</title>
        <authorList>
            <person name="Mazel D."/>
            <person name="Le Roux F."/>
        </authorList>
    </citation>
    <scope>NUCLEOTIDE SEQUENCE [LARGE SCALE GENOMIC DNA]</scope>
    <source>
        <strain evidence="1 2">LGP32</strain>
    </source>
</reference>
<dbReference type="Proteomes" id="UP000009100">
    <property type="component" value="Chromosome 1"/>
</dbReference>
<sequence length="61" mass="7016">MTTQPLHSRLKFVIRTILKGIALTKNHFSLHAEDPDGKVILQKSRTRYKLLTTKQICHSCV</sequence>